<dbReference type="AlphaFoldDB" id="A0A0D5A1X0"/>
<dbReference type="CDD" id="cd04489">
    <property type="entry name" value="ExoVII_LU_OBF"/>
    <property type="match status" value="1"/>
</dbReference>
<feature type="domain" description="Exonuclease VII large subunit C-terminal" evidence="7">
    <location>
        <begin position="316"/>
        <end position="379"/>
    </location>
</feature>
<evidence type="ECO:0000256" key="5">
    <source>
        <dbReference type="HAMAP-Rule" id="MF_00378"/>
    </source>
</evidence>
<dbReference type="NCBIfam" id="TIGR00237">
    <property type="entry name" value="xseA"/>
    <property type="match status" value="1"/>
</dbReference>
<keyword evidence="3 5" id="KW-0378">Hydrolase</keyword>
<proteinExistence type="inferred from homology"/>
<accession>A0A0D5A1X0</accession>
<keyword evidence="2 5" id="KW-0540">Nuclease</keyword>
<evidence type="ECO:0000256" key="3">
    <source>
        <dbReference type="ARBA" id="ARBA00022801"/>
    </source>
</evidence>
<dbReference type="GO" id="GO:0003676">
    <property type="term" value="F:nucleic acid binding"/>
    <property type="evidence" value="ECO:0007669"/>
    <property type="project" value="InterPro"/>
</dbReference>
<dbReference type="InterPro" id="IPR020579">
    <property type="entry name" value="Exonuc_VII_lsu_C"/>
</dbReference>
<dbReference type="GO" id="GO:0009318">
    <property type="term" value="C:exodeoxyribonuclease VII complex"/>
    <property type="evidence" value="ECO:0007669"/>
    <property type="project" value="UniProtKB-UniRule"/>
</dbReference>
<dbReference type="PANTHER" id="PTHR30008">
    <property type="entry name" value="EXODEOXYRIBONUCLEASE 7 LARGE SUBUNIT"/>
    <property type="match status" value="1"/>
</dbReference>
<evidence type="ECO:0000256" key="1">
    <source>
        <dbReference type="ARBA" id="ARBA00022490"/>
    </source>
</evidence>
<evidence type="ECO:0000259" key="8">
    <source>
        <dbReference type="Pfam" id="PF13742"/>
    </source>
</evidence>
<dbReference type="EC" id="3.1.11.6" evidence="5"/>
<protein>
    <recommendedName>
        <fullName evidence="5">Exodeoxyribonuclease 7 large subunit</fullName>
        <ecNumber evidence="5">3.1.11.6</ecNumber>
    </recommendedName>
    <alternativeName>
        <fullName evidence="5">Exodeoxyribonuclease VII large subunit</fullName>
        <shortName evidence="5">Exonuclease VII large subunit</shortName>
    </alternativeName>
</protein>
<evidence type="ECO:0000256" key="6">
    <source>
        <dbReference type="RuleBase" id="RU004355"/>
    </source>
</evidence>
<comment type="similarity">
    <text evidence="5 6">Belongs to the XseA family.</text>
</comment>
<comment type="subcellular location">
    <subcellularLocation>
        <location evidence="5 6">Cytoplasm</location>
    </subcellularLocation>
</comment>
<dbReference type="Pfam" id="PF13742">
    <property type="entry name" value="tRNA_anti_2"/>
    <property type="match status" value="1"/>
</dbReference>
<dbReference type="HAMAP" id="MF_00378">
    <property type="entry name" value="Exonuc_7_L"/>
    <property type="match status" value="1"/>
</dbReference>
<comment type="catalytic activity">
    <reaction evidence="5 6">
        <text>Exonucleolytic cleavage in either 5'- to 3'- or 3'- to 5'-direction to yield nucleoside 5'-phosphates.</text>
        <dbReference type="EC" id="3.1.11.6"/>
    </reaction>
</comment>
<evidence type="ECO:0000259" key="7">
    <source>
        <dbReference type="Pfam" id="PF02601"/>
    </source>
</evidence>
<sequence length="389" mass="43754">MNNLTDLKNGKQSLTTYSVKELNESIGLLLSRGFAPKFILKATVSKSQIKKGHLWLTLTDGKASVDGVAWSSTIKSLKFLPKQDDGVVIIGKLNFWESQARVSVQVFDIRPSISTVLKKFEIVKSKLSKEGLIDDSLRKKLPKYPHSIGILTSVPSSALADMLRTSKERWPLTKLQIIPVPVQGNNENKLQSILNKLKINKLKLQALIIARGGGSREDLMLFDSEIIAREIATFPIPVITGIGHEDDLTVADLVSDHRSATPTAAIVDLLPSREIEKNKFLQNKKLLKYYLKLFFQNAKQSLITKKSIFQSYSPRLLIKNKRTRINYMYEILNALSPRRLLKRGFALITDESGNSIYSVKNIKENDKLIVQFCDGKITAEVDSLNYDKI</sequence>
<evidence type="ECO:0000256" key="2">
    <source>
        <dbReference type="ARBA" id="ARBA00022722"/>
    </source>
</evidence>
<evidence type="ECO:0000256" key="4">
    <source>
        <dbReference type="ARBA" id="ARBA00022839"/>
    </source>
</evidence>
<keyword evidence="1 5" id="KW-0963">Cytoplasm</keyword>
<dbReference type="EMBL" id="KJ947870">
    <property type="protein sequence ID" value="AJW30409.1"/>
    <property type="molecule type" value="Genomic_DNA"/>
</dbReference>
<organism evidence="9">
    <name type="scientific">Prochlorococcus marinus str. P0902-H212</name>
    <dbReference type="NCBI Taxonomy" id="1620696"/>
    <lineage>
        <taxon>Bacteria</taxon>
        <taxon>Bacillati</taxon>
        <taxon>Cyanobacteriota</taxon>
        <taxon>Cyanophyceae</taxon>
        <taxon>Synechococcales</taxon>
        <taxon>Prochlorococcaceae</taxon>
        <taxon>Prochlorococcus</taxon>
    </lineage>
</organism>
<keyword evidence="4 5" id="KW-0269">Exonuclease</keyword>
<dbReference type="Pfam" id="PF02601">
    <property type="entry name" value="Exonuc_VII_L"/>
    <property type="match status" value="2"/>
</dbReference>
<comment type="function">
    <text evidence="5">Bidirectionally degrades single-stranded DNA into large acid-insoluble oligonucleotides, which are then degraded further into small acid-soluble oligonucleotides.</text>
</comment>
<dbReference type="InterPro" id="IPR003753">
    <property type="entry name" value="Exonuc_VII_L"/>
</dbReference>
<gene>
    <name evidence="5" type="primary">xseA</name>
    <name evidence="9" type="ORF">FA02_0140</name>
</gene>
<dbReference type="InterPro" id="IPR025824">
    <property type="entry name" value="OB-fold_nuc-bd_dom"/>
</dbReference>
<dbReference type="GO" id="GO:0006308">
    <property type="term" value="P:DNA catabolic process"/>
    <property type="evidence" value="ECO:0007669"/>
    <property type="project" value="UniProtKB-UniRule"/>
</dbReference>
<reference evidence="9" key="1">
    <citation type="submission" date="2014-06" db="EMBL/GenBank/DDBJ databases">
        <authorList>
            <person name="Berube P.M."/>
        </authorList>
    </citation>
    <scope>NUCLEOTIDE SEQUENCE</scope>
    <source>
        <strain evidence="9">P0902-H212</strain>
    </source>
</reference>
<dbReference type="PANTHER" id="PTHR30008:SF0">
    <property type="entry name" value="EXODEOXYRIBONUCLEASE 7 LARGE SUBUNIT"/>
    <property type="match status" value="1"/>
</dbReference>
<name>A0A0D5A1X0_PROMR</name>
<evidence type="ECO:0000313" key="9">
    <source>
        <dbReference type="EMBL" id="AJW30409.1"/>
    </source>
</evidence>
<dbReference type="GO" id="GO:0008855">
    <property type="term" value="F:exodeoxyribonuclease VII activity"/>
    <property type="evidence" value="ECO:0007669"/>
    <property type="project" value="UniProtKB-UniRule"/>
</dbReference>
<feature type="domain" description="Exonuclease VII large subunit C-terminal" evidence="7">
    <location>
        <begin position="132"/>
        <end position="310"/>
    </location>
</feature>
<comment type="subunit">
    <text evidence="5">Heterooligomer composed of large and small subunits.</text>
</comment>
<feature type="domain" description="OB-fold nucleic acid binding" evidence="8">
    <location>
        <begin position="17"/>
        <end position="110"/>
    </location>
</feature>
<dbReference type="GO" id="GO:0005737">
    <property type="term" value="C:cytoplasm"/>
    <property type="evidence" value="ECO:0007669"/>
    <property type="project" value="UniProtKB-SubCell"/>
</dbReference>